<accession>A0A0F8YFS1</accession>
<dbReference type="AlphaFoldDB" id="A0A0F8YFS1"/>
<reference evidence="1" key="1">
    <citation type="journal article" date="2015" name="Nature">
        <title>Complex archaea that bridge the gap between prokaryotes and eukaryotes.</title>
        <authorList>
            <person name="Spang A."/>
            <person name="Saw J.H."/>
            <person name="Jorgensen S.L."/>
            <person name="Zaremba-Niedzwiedzka K."/>
            <person name="Martijn J."/>
            <person name="Lind A.E."/>
            <person name="van Eijk R."/>
            <person name="Schleper C."/>
            <person name="Guy L."/>
            <person name="Ettema T.J."/>
        </authorList>
    </citation>
    <scope>NUCLEOTIDE SEQUENCE</scope>
</reference>
<gene>
    <name evidence="1" type="ORF">LCGC14_2824450</name>
</gene>
<comment type="caution">
    <text evidence="1">The sequence shown here is derived from an EMBL/GenBank/DDBJ whole genome shotgun (WGS) entry which is preliminary data.</text>
</comment>
<sequence>MNKQTTIAHSHDFVAASDCALYLRGNFHHLGRATFRVESEELYQGTRRYYRWKLVFLGDLDRVKNLLDLDYANGVVGVARAFIAGRGGIPMPSGGVVFS</sequence>
<evidence type="ECO:0000313" key="1">
    <source>
        <dbReference type="EMBL" id="KKK80343.1"/>
    </source>
</evidence>
<proteinExistence type="predicted"/>
<protein>
    <submittedName>
        <fullName evidence="1">Uncharacterized protein</fullName>
    </submittedName>
</protein>
<organism evidence="1">
    <name type="scientific">marine sediment metagenome</name>
    <dbReference type="NCBI Taxonomy" id="412755"/>
    <lineage>
        <taxon>unclassified sequences</taxon>
        <taxon>metagenomes</taxon>
        <taxon>ecological metagenomes</taxon>
    </lineage>
</organism>
<dbReference type="EMBL" id="LAZR01053625">
    <property type="protein sequence ID" value="KKK80343.1"/>
    <property type="molecule type" value="Genomic_DNA"/>
</dbReference>
<name>A0A0F8YFS1_9ZZZZ</name>